<sequence>MRAPHQQSRDSLVELRALIVKRVGLERSELYFHYVNRFLGLKLGKAEFDKLCTKVLGKENLRLHNQLIHAILRNASCGKGPPASPVTHEYKPLPNGDVHHLSSPRTSIAIHRHRNGIIKVSTSRPVDEDDRVDENGTLGVHDSVQHSREATRDISLSSKTQRRLQNSGYPAYGRNQMNAMLGLPFCAVGSADRARKTILGESYYQCSGGKGLLDSQTLRDRMQHFVSAQGLEAVSMECVNLLNKGLDSYLRRLIHSCFAVTRAKHRDGLTVRGLHSGLSNQRTQLQDNGRSLDYRKSDRSPIRMTMSDFKVSMELNPQQLGKNWPLQMEKLCDSLFDWQSN</sequence>
<name>A0ACB9SAN1_9MYRT</name>
<organism evidence="1 2">
    <name type="scientific">Melastoma candidum</name>
    <dbReference type="NCBI Taxonomy" id="119954"/>
    <lineage>
        <taxon>Eukaryota</taxon>
        <taxon>Viridiplantae</taxon>
        <taxon>Streptophyta</taxon>
        <taxon>Embryophyta</taxon>
        <taxon>Tracheophyta</taxon>
        <taxon>Spermatophyta</taxon>
        <taxon>Magnoliopsida</taxon>
        <taxon>eudicotyledons</taxon>
        <taxon>Gunneridae</taxon>
        <taxon>Pentapetalae</taxon>
        <taxon>rosids</taxon>
        <taxon>malvids</taxon>
        <taxon>Myrtales</taxon>
        <taxon>Melastomataceae</taxon>
        <taxon>Melastomatoideae</taxon>
        <taxon>Melastomateae</taxon>
        <taxon>Melastoma</taxon>
    </lineage>
</organism>
<evidence type="ECO:0000313" key="1">
    <source>
        <dbReference type="EMBL" id="KAI4387096.1"/>
    </source>
</evidence>
<evidence type="ECO:0000313" key="2">
    <source>
        <dbReference type="Proteomes" id="UP001057402"/>
    </source>
</evidence>
<protein>
    <submittedName>
        <fullName evidence="1">Uncharacterized protein</fullName>
    </submittedName>
</protein>
<dbReference type="EMBL" id="CM042881">
    <property type="protein sequence ID" value="KAI4387096.1"/>
    <property type="molecule type" value="Genomic_DNA"/>
</dbReference>
<comment type="caution">
    <text evidence="1">The sequence shown here is derived from an EMBL/GenBank/DDBJ whole genome shotgun (WGS) entry which is preliminary data.</text>
</comment>
<gene>
    <name evidence="1" type="ORF">MLD38_004954</name>
</gene>
<accession>A0ACB9SAN1</accession>
<proteinExistence type="predicted"/>
<dbReference type="Proteomes" id="UP001057402">
    <property type="component" value="Chromosome 2"/>
</dbReference>
<keyword evidence="2" id="KW-1185">Reference proteome</keyword>
<reference evidence="2" key="1">
    <citation type="journal article" date="2023" name="Front. Plant Sci.">
        <title>Chromosomal-level genome assembly of Melastoma candidum provides insights into trichome evolution.</title>
        <authorList>
            <person name="Zhong Y."/>
            <person name="Wu W."/>
            <person name="Sun C."/>
            <person name="Zou P."/>
            <person name="Liu Y."/>
            <person name="Dai S."/>
            <person name="Zhou R."/>
        </authorList>
    </citation>
    <scope>NUCLEOTIDE SEQUENCE [LARGE SCALE GENOMIC DNA]</scope>
</reference>